<keyword evidence="8 11" id="KW-1133">Transmembrane helix</keyword>
<dbReference type="PROSITE" id="PS50893">
    <property type="entry name" value="ABC_TRANSPORTER_2"/>
    <property type="match status" value="1"/>
</dbReference>
<feature type="domain" description="ABC transmembrane type-1" evidence="13">
    <location>
        <begin position="21"/>
        <end position="299"/>
    </location>
</feature>
<dbReference type="Gene3D" id="3.40.50.300">
    <property type="entry name" value="P-loop containing nucleotide triphosphate hydrolases"/>
    <property type="match status" value="1"/>
</dbReference>
<comment type="caution">
    <text evidence="14">The sequence shown here is derived from an EMBL/GenBank/DDBJ whole genome shotgun (WGS) entry which is preliminary data.</text>
</comment>
<dbReference type="InterPro" id="IPR039421">
    <property type="entry name" value="Type_1_exporter"/>
</dbReference>
<evidence type="ECO:0000256" key="8">
    <source>
        <dbReference type="ARBA" id="ARBA00022989"/>
    </source>
</evidence>
<evidence type="ECO:0000256" key="3">
    <source>
        <dbReference type="ARBA" id="ARBA00022475"/>
    </source>
</evidence>
<dbReference type="GO" id="GO:0140359">
    <property type="term" value="F:ABC-type transporter activity"/>
    <property type="evidence" value="ECO:0007669"/>
    <property type="project" value="InterPro"/>
</dbReference>
<dbReference type="OrthoDB" id="9806127at2"/>
<dbReference type="GO" id="GO:0005886">
    <property type="term" value="C:plasma membrane"/>
    <property type="evidence" value="ECO:0007669"/>
    <property type="project" value="UniProtKB-SubCell"/>
</dbReference>
<evidence type="ECO:0000256" key="5">
    <source>
        <dbReference type="ARBA" id="ARBA00022692"/>
    </source>
</evidence>
<reference evidence="15" key="1">
    <citation type="submission" date="2016-10" db="EMBL/GenBank/DDBJ databases">
        <title>Frankia sp. NRRL B-16386 Genome sequencing.</title>
        <authorList>
            <person name="Ghodhbane-Gtari F."/>
            <person name="Swanson E."/>
            <person name="Gueddou A."/>
            <person name="Hezbri K."/>
            <person name="Ktari K."/>
            <person name="Nouioui I."/>
            <person name="Morris K."/>
            <person name="Simpson S."/>
            <person name="Abebe-Akele F."/>
            <person name="Thomas K."/>
            <person name="Gtari M."/>
            <person name="Tisa L.S."/>
        </authorList>
    </citation>
    <scope>NUCLEOTIDE SEQUENCE [LARGE SCALE GENOMIC DNA]</scope>
    <source>
        <strain evidence="15">NRRL B-16386</strain>
    </source>
</reference>
<dbReference type="Pfam" id="PF00005">
    <property type="entry name" value="ABC_tran"/>
    <property type="match status" value="1"/>
</dbReference>
<keyword evidence="5 11" id="KW-0812">Transmembrane</keyword>
<feature type="transmembrane region" description="Helical" evidence="11">
    <location>
        <begin position="135"/>
        <end position="152"/>
    </location>
</feature>
<dbReference type="PANTHER" id="PTHR24221">
    <property type="entry name" value="ATP-BINDING CASSETTE SUB-FAMILY B"/>
    <property type="match status" value="1"/>
</dbReference>
<dbReference type="GO" id="GO:0016887">
    <property type="term" value="F:ATP hydrolysis activity"/>
    <property type="evidence" value="ECO:0007669"/>
    <property type="project" value="InterPro"/>
</dbReference>
<dbReference type="AlphaFoldDB" id="A0A1V2I0S7"/>
<evidence type="ECO:0000256" key="6">
    <source>
        <dbReference type="ARBA" id="ARBA00022741"/>
    </source>
</evidence>
<evidence type="ECO:0000256" key="7">
    <source>
        <dbReference type="ARBA" id="ARBA00022840"/>
    </source>
</evidence>
<evidence type="ECO:0000256" key="10">
    <source>
        <dbReference type="ARBA" id="ARBA00023455"/>
    </source>
</evidence>
<feature type="transmembrane region" description="Helical" evidence="11">
    <location>
        <begin position="20"/>
        <end position="42"/>
    </location>
</feature>
<dbReference type="PANTHER" id="PTHR24221:SF654">
    <property type="entry name" value="ATP-BINDING CASSETTE SUB-FAMILY B MEMBER 6"/>
    <property type="match status" value="1"/>
</dbReference>
<keyword evidence="6" id="KW-0547">Nucleotide-binding</keyword>
<keyword evidence="2" id="KW-0813">Transport</keyword>
<feature type="domain" description="ABC transporter" evidence="12">
    <location>
        <begin position="330"/>
        <end position="564"/>
    </location>
</feature>
<feature type="transmembrane region" description="Helical" evidence="11">
    <location>
        <begin position="241"/>
        <end position="264"/>
    </location>
</feature>
<evidence type="ECO:0000313" key="15">
    <source>
        <dbReference type="Proteomes" id="UP000188929"/>
    </source>
</evidence>
<proteinExistence type="inferred from homology"/>
<gene>
    <name evidence="14" type="ORF">BL253_33945</name>
</gene>
<organism evidence="14 15">
    <name type="scientific">Pseudofrankia asymbiotica</name>
    <dbReference type="NCBI Taxonomy" id="1834516"/>
    <lineage>
        <taxon>Bacteria</taxon>
        <taxon>Bacillati</taxon>
        <taxon>Actinomycetota</taxon>
        <taxon>Actinomycetes</taxon>
        <taxon>Frankiales</taxon>
        <taxon>Frankiaceae</taxon>
        <taxon>Pseudofrankia</taxon>
    </lineage>
</organism>
<accession>A0A1V2I0S7</accession>
<evidence type="ECO:0000313" key="14">
    <source>
        <dbReference type="EMBL" id="ONH23092.1"/>
    </source>
</evidence>
<comment type="similarity">
    <text evidence="10">Belongs to the ABC transporter superfamily. Siderophore-Fe(3+) uptake transporter (SIUT) (TC 3.A.1.21) family.</text>
</comment>
<dbReference type="SUPFAM" id="SSF90123">
    <property type="entry name" value="ABC transporter transmembrane region"/>
    <property type="match status" value="1"/>
</dbReference>
<comment type="subcellular location">
    <subcellularLocation>
        <location evidence="1">Cell inner membrane</location>
        <topology evidence="1">Multi-pass membrane protein</topology>
    </subcellularLocation>
</comment>
<dbReference type="GO" id="GO:0005524">
    <property type="term" value="F:ATP binding"/>
    <property type="evidence" value="ECO:0007669"/>
    <property type="project" value="UniProtKB-KW"/>
</dbReference>
<dbReference type="PROSITE" id="PS50929">
    <property type="entry name" value="ABC_TM1F"/>
    <property type="match status" value="1"/>
</dbReference>
<name>A0A1V2I0S7_9ACTN</name>
<dbReference type="Gene3D" id="1.20.1560.10">
    <property type="entry name" value="ABC transporter type 1, transmembrane domain"/>
    <property type="match status" value="1"/>
</dbReference>
<keyword evidence="9 11" id="KW-0472">Membrane</keyword>
<dbReference type="STRING" id="1834516.BL253_33945"/>
<dbReference type="GO" id="GO:0034040">
    <property type="term" value="F:ATPase-coupled lipid transmembrane transporter activity"/>
    <property type="evidence" value="ECO:0007669"/>
    <property type="project" value="TreeGrafter"/>
</dbReference>
<dbReference type="InterPro" id="IPR027417">
    <property type="entry name" value="P-loop_NTPase"/>
</dbReference>
<dbReference type="RefSeq" id="WP_076821870.1">
    <property type="nucleotide sequence ID" value="NZ_MOMC01000092.1"/>
</dbReference>
<evidence type="ECO:0000256" key="2">
    <source>
        <dbReference type="ARBA" id="ARBA00022448"/>
    </source>
</evidence>
<dbReference type="SMART" id="SM00382">
    <property type="entry name" value="AAA"/>
    <property type="match status" value="1"/>
</dbReference>
<dbReference type="InterPro" id="IPR003593">
    <property type="entry name" value="AAA+_ATPase"/>
</dbReference>
<feature type="transmembrane region" description="Helical" evidence="11">
    <location>
        <begin position="158"/>
        <end position="175"/>
    </location>
</feature>
<dbReference type="Pfam" id="PF00664">
    <property type="entry name" value="ABC_membrane"/>
    <property type="match status" value="1"/>
</dbReference>
<dbReference type="EMBL" id="MOMC01000092">
    <property type="protein sequence ID" value="ONH23092.1"/>
    <property type="molecule type" value="Genomic_DNA"/>
</dbReference>
<evidence type="ECO:0000259" key="12">
    <source>
        <dbReference type="PROSITE" id="PS50893"/>
    </source>
</evidence>
<dbReference type="Proteomes" id="UP000188929">
    <property type="component" value="Unassembled WGS sequence"/>
</dbReference>
<keyword evidence="3" id="KW-1003">Cell membrane</keyword>
<evidence type="ECO:0000259" key="13">
    <source>
        <dbReference type="PROSITE" id="PS50929"/>
    </source>
</evidence>
<evidence type="ECO:0000256" key="1">
    <source>
        <dbReference type="ARBA" id="ARBA00004429"/>
    </source>
</evidence>
<dbReference type="PROSITE" id="PS00211">
    <property type="entry name" value="ABC_TRANSPORTER_1"/>
    <property type="match status" value="1"/>
</dbReference>
<evidence type="ECO:0000256" key="9">
    <source>
        <dbReference type="ARBA" id="ARBA00023136"/>
    </source>
</evidence>
<dbReference type="FunFam" id="3.40.50.300:FF:000221">
    <property type="entry name" value="Multidrug ABC transporter ATP-binding protein"/>
    <property type="match status" value="1"/>
</dbReference>
<protein>
    <submittedName>
        <fullName evidence="14">ABC transporter</fullName>
    </submittedName>
</protein>
<dbReference type="InterPro" id="IPR003439">
    <property type="entry name" value="ABC_transporter-like_ATP-bd"/>
</dbReference>
<dbReference type="InterPro" id="IPR036640">
    <property type="entry name" value="ABC1_TM_sf"/>
</dbReference>
<dbReference type="SUPFAM" id="SSF52540">
    <property type="entry name" value="P-loop containing nucleoside triphosphate hydrolases"/>
    <property type="match status" value="1"/>
</dbReference>
<feature type="transmembrane region" description="Helical" evidence="11">
    <location>
        <begin position="54"/>
        <end position="73"/>
    </location>
</feature>
<keyword evidence="15" id="KW-1185">Reference proteome</keyword>
<dbReference type="InterPro" id="IPR017871">
    <property type="entry name" value="ABC_transporter-like_CS"/>
</dbReference>
<sequence>MIRQLGRVLGAEHRGDYLRYLAALVVYNVLQGAAYVLLVPVLRDLLRGDTGAAARWLAILAAVVVVSWFASYVHQQLGFRLGHLLARTLHHRLGDHLADLPIGWFSGDRVGAIGQLTSKGVVDIMGLPAHMFQPLVSAAVTSLTVVVGILVVDWRLGLGALAAIPLVYAVFSWAARRAASVDDQLHATGVEAADRAVEFARLQPVLRGAGRAADGYAQLAGALREQHAAGRRQLRRSLPALGANALTVQLVFTALILLGTALALRDGGRTAELVALLVLLARFAEPLAASAEYGAALRTARASLTRIDEVLATAPRPEPERPADVGGHRVDVDDVSFGYDPGRPVLAGISLTAEAGTTTAIVGSSGAGKTTLLSLLARFVDVDAGAIRVGGADLRALTAEQRGALVAPVFQDVYLFEGSIADNIRLARPDATDAELREAGRLARVDEIVDRLPDGWETQVGEGGASLSGGERQRVSIARALLKDAPIVLLDEATAAVDPENEAAITSALAALTLARTVFVVAHRLTTVAHADQILVLDGGRVAERGTHSELLASGGRYAAFWRQRQRAQGWHLGTRVPAGAATGGD</sequence>
<keyword evidence="4" id="KW-0997">Cell inner membrane</keyword>
<dbReference type="InterPro" id="IPR011527">
    <property type="entry name" value="ABC1_TM_dom"/>
</dbReference>
<evidence type="ECO:0000256" key="4">
    <source>
        <dbReference type="ARBA" id="ARBA00022519"/>
    </source>
</evidence>
<keyword evidence="7" id="KW-0067">ATP-binding</keyword>
<evidence type="ECO:0000256" key="11">
    <source>
        <dbReference type="SAM" id="Phobius"/>
    </source>
</evidence>